<dbReference type="InterPro" id="IPR029063">
    <property type="entry name" value="SAM-dependent_MTases_sf"/>
</dbReference>
<dbReference type="GO" id="GO:0008168">
    <property type="term" value="F:methyltransferase activity"/>
    <property type="evidence" value="ECO:0007669"/>
    <property type="project" value="UniProtKB-KW"/>
</dbReference>
<dbReference type="EMBL" id="BIFT01000002">
    <property type="protein sequence ID" value="GCE31940.1"/>
    <property type="molecule type" value="Genomic_DNA"/>
</dbReference>
<dbReference type="PANTHER" id="PTHR43619:SF2">
    <property type="entry name" value="S-ADENOSYL-L-METHIONINE-DEPENDENT METHYLTRANSFERASES SUPERFAMILY PROTEIN"/>
    <property type="match status" value="1"/>
</dbReference>
<dbReference type="SUPFAM" id="SSF53335">
    <property type="entry name" value="S-adenosyl-L-methionine-dependent methyltransferases"/>
    <property type="match status" value="1"/>
</dbReference>
<dbReference type="OrthoDB" id="9800233at2"/>
<evidence type="ECO:0000256" key="2">
    <source>
        <dbReference type="ARBA" id="ARBA00022679"/>
    </source>
</evidence>
<evidence type="ECO:0000313" key="4">
    <source>
        <dbReference type="Proteomes" id="UP000287171"/>
    </source>
</evidence>
<keyword evidence="1" id="KW-0489">Methyltransferase</keyword>
<keyword evidence="4" id="KW-1185">Reference proteome</keyword>
<dbReference type="Gene3D" id="3.40.50.150">
    <property type="entry name" value="Vaccinia Virus protein VP39"/>
    <property type="match status" value="1"/>
</dbReference>
<dbReference type="PANTHER" id="PTHR43619">
    <property type="entry name" value="S-ADENOSYL-L-METHIONINE-DEPENDENT METHYLTRANSFERASE YKTD-RELATED"/>
    <property type="match status" value="1"/>
</dbReference>
<sequence length="273" mass="30940">MQTITVPFTGMKETLLLTLYTRAMDSLSKRPILGDKKAEELVQALDYDFQKLKVPQKESFGGAIRAKMLDDCTRAFLADHPEATVLDLGCGLDNRWERVNPPQGVHWFDIDYPDVIELRQRFYREHDGYQMIGASLTDPGFLDTVPTDRPAIMVADGLLPFLTEDEIKQLFSRLTAHFPSGQLVFNGYSKLASRLIVAHPSIKALGITPANPGFDDPQEPEKWNPRLNLVGARSIIESPYVARTTWAYRTLCRLMDSLPALRKEGGWIFCYQF</sequence>
<reference evidence="4" key="1">
    <citation type="submission" date="2018-12" db="EMBL/GenBank/DDBJ databases">
        <title>Tengunoibacter tsumagoiensis gen. nov., sp. nov., Dictyobacter kobayashii sp. nov., D. alpinus sp. nov., and D. joshuensis sp. nov. and description of Dictyobacteraceae fam. nov. within the order Ktedonobacterales isolated from Tengu-no-mugimeshi.</title>
        <authorList>
            <person name="Wang C.M."/>
            <person name="Zheng Y."/>
            <person name="Sakai Y."/>
            <person name="Toyoda A."/>
            <person name="Minakuchi Y."/>
            <person name="Abe K."/>
            <person name="Yokota A."/>
            <person name="Yabe S."/>
        </authorList>
    </citation>
    <scope>NUCLEOTIDE SEQUENCE [LARGE SCALE GENOMIC DNA]</scope>
    <source>
        <strain evidence="4">Uno16</strain>
    </source>
</reference>
<accession>A0A402BKU7</accession>
<dbReference type="PIRSF" id="PIRSF028177">
    <property type="entry name" value="Polyketide_synth_Omtfrase_TcmP"/>
    <property type="match status" value="1"/>
</dbReference>
<evidence type="ECO:0008006" key="5">
    <source>
        <dbReference type="Google" id="ProtNLM"/>
    </source>
</evidence>
<keyword evidence="2" id="KW-0808">Transferase</keyword>
<dbReference type="InterPro" id="IPR007213">
    <property type="entry name" value="Ppm1/Ppm2/Tcmp"/>
</dbReference>
<dbReference type="Proteomes" id="UP000287171">
    <property type="component" value="Unassembled WGS sequence"/>
</dbReference>
<name>A0A402BKU7_9CHLR</name>
<dbReference type="GO" id="GO:0032259">
    <property type="term" value="P:methylation"/>
    <property type="evidence" value="ECO:0007669"/>
    <property type="project" value="UniProtKB-KW"/>
</dbReference>
<protein>
    <recommendedName>
        <fullName evidence="5">O-methyltransferase</fullName>
    </recommendedName>
</protein>
<evidence type="ECO:0000313" key="3">
    <source>
        <dbReference type="EMBL" id="GCE31940.1"/>
    </source>
</evidence>
<evidence type="ECO:0000256" key="1">
    <source>
        <dbReference type="ARBA" id="ARBA00022603"/>
    </source>
</evidence>
<organism evidence="3 4">
    <name type="scientific">Dictyobacter alpinus</name>
    <dbReference type="NCBI Taxonomy" id="2014873"/>
    <lineage>
        <taxon>Bacteria</taxon>
        <taxon>Bacillati</taxon>
        <taxon>Chloroflexota</taxon>
        <taxon>Ktedonobacteria</taxon>
        <taxon>Ktedonobacterales</taxon>
        <taxon>Dictyobacteraceae</taxon>
        <taxon>Dictyobacter</taxon>
    </lineage>
</organism>
<dbReference type="InterPro" id="IPR016874">
    <property type="entry name" value="TcmP-like"/>
</dbReference>
<gene>
    <name evidence="3" type="ORF">KDA_74240</name>
</gene>
<dbReference type="AlphaFoldDB" id="A0A402BKU7"/>
<dbReference type="Pfam" id="PF04072">
    <property type="entry name" value="LCM"/>
    <property type="match status" value="1"/>
</dbReference>
<proteinExistence type="predicted"/>
<comment type="caution">
    <text evidence="3">The sequence shown here is derived from an EMBL/GenBank/DDBJ whole genome shotgun (WGS) entry which is preliminary data.</text>
</comment>